<organism evidence="3 4">
    <name type="scientific">Weissella thailandensis</name>
    <dbReference type="NCBI Taxonomy" id="89061"/>
    <lineage>
        <taxon>Bacteria</taxon>
        <taxon>Bacillati</taxon>
        <taxon>Bacillota</taxon>
        <taxon>Bacilli</taxon>
        <taxon>Lactobacillales</taxon>
        <taxon>Lactobacillaceae</taxon>
        <taxon>Weissella</taxon>
    </lineage>
</organism>
<dbReference type="EMBL" id="QRAY01000013">
    <property type="protein sequence ID" value="RDS59124.1"/>
    <property type="molecule type" value="Genomic_DNA"/>
</dbReference>
<dbReference type="Pfam" id="PF06570">
    <property type="entry name" value="DUF1129"/>
    <property type="match status" value="1"/>
</dbReference>
<keyword evidence="2" id="KW-0812">Transmembrane</keyword>
<keyword evidence="2" id="KW-1133">Transmembrane helix</keyword>
<keyword evidence="4" id="KW-1185">Reference proteome</keyword>
<evidence type="ECO:0000313" key="3">
    <source>
        <dbReference type="EMBL" id="RDS59124.1"/>
    </source>
</evidence>
<evidence type="ECO:0000256" key="2">
    <source>
        <dbReference type="SAM" id="Phobius"/>
    </source>
</evidence>
<evidence type="ECO:0000256" key="1">
    <source>
        <dbReference type="SAM" id="MobiDB-lite"/>
    </source>
</evidence>
<comment type="caution">
    <text evidence="3">The sequence shown here is derived from an EMBL/GenBank/DDBJ whole genome shotgun (WGS) entry which is preliminary data.</text>
</comment>
<name>A0ABX9I6K9_9LACO</name>
<feature type="compositionally biased region" description="Polar residues" evidence="1">
    <location>
        <begin position="11"/>
        <end position="23"/>
    </location>
</feature>
<proteinExistence type="predicted"/>
<sequence>MGRNMTESKEQTQSQAPKPTLPTIQELATSGLTRRNQEFIRQMVILANGDESKAQLITEVGAKLLTAQKTGVTAKQLYNTPAEAMGLKTEAEKSDDTRGYASYGFWPLAVDNAIAFFMMFSFMFGLTLIFSGMKSSADGSAGAAGITSLILTSVLGGIFFSAVTLTLAPRRDGKHVSFLKKASVTVGAFAIWFLAYLGFAFLPPVINPLLPGWVYLVIAALAFVGFRYWRSKTGIKGGFLGANAQAQSRKK</sequence>
<feature type="transmembrane region" description="Helical" evidence="2">
    <location>
        <begin position="142"/>
        <end position="165"/>
    </location>
</feature>
<reference evidence="3 4" key="1">
    <citation type="submission" date="2018-07" db="EMBL/GenBank/DDBJ databases">
        <title>Genome-based reclassification of Weissella jogaejeotgali as Weissella thailandensis.</title>
        <authorList>
            <person name="Chun J."/>
            <person name="Kim B.-Y."/>
            <person name="Kwak M.-J."/>
        </authorList>
    </citation>
    <scope>NUCLEOTIDE SEQUENCE [LARGE SCALE GENOMIC DNA]</scope>
    <source>
        <strain evidence="3 4">KCTC 3751</strain>
    </source>
</reference>
<dbReference type="Proteomes" id="UP000254492">
    <property type="component" value="Unassembled WGS sequence"/>
</dbReference>
<evidence type="ECO:0000313" key="4">
    <source>
        <dbReference type="Proteomes" id="UP000254492"/>
    </source>
</evidence>
<dbReference type="SUPFAM" id="SSF103473">
    <property type="entry name" value="MFS general substrate transporter"/>
    <property type="match status" value="1"/>
</dbReference>
<dbReference type="InterPro" id="IPR009214">
    <property type="entry name" value="DUF1129"/>
</dbReference>
<protein>
    <submittedName>
        <fullName evidence="3">DUF1129 family protein</fullName>
    </submittedName>
</protein>
<keyword evidence="2" id="KW-0472">Membrane</keyword>
<feature type="transmembrane region" description="Helical" evidence="2">
    <location>
        <begin position="186"/>
        <end position="206"/>
    </location>
</feature>
<accession>A0ABX9I6K9</accession>
<feature type="transmembrane region" description="Helical" evidence="2">
    <location>
        <begin position="212"/>
        <end position="229"/>
    </location>
</feature>
<gene>
    <name evidence="3" type="ORF">DWV05_07540</name>
</gene>
<feature type="transmembrane region" description="Helical" evidence="2">
    <location>
        <begin position="108"/>
        <end position="130"/>
    </location>
</feature>
<feature type="compositionally biased region" description="Basic and acidic residues" evidence="1">
    <location>
        <begin position="1"/>
        <end position="10"/>
    </location>
</feature>
<feature type="region of interest" description="Disordered" evidence="1">
    <location>
        <begin position="1"/>
        <end position="23"/>
    </location>
</feature>
<dbReference type="InterPro" id="IPR036259">
    <property type="entry name" value="MFS_trans_sf"/>
</dbReference>